<evidence type="ECO:0000313" key="2">
    <source>
        <dbReference type="EMBL" id="GGA93677.1"/>
    </source>
</evidence>
<organism evidence="2 3">
    <name type="scientific">Puia dinghuensis</name>
    <dbReference type="NCBI Taxonomy" id="1792502"/>
    <lineage>
        <taxon>Bacteria</taxon>
        <taxon>Pseudomonadati</taxon>
        <taxon>Bacteroidota</taxon>
        <taxon>Chitinophagia</taxon>
        <taxon>Chitinophagales</taxon>
        <taxon>Chitinophagaceae</taxon>
        <taxon>Puia</taxon>
    </lineage>
</organism>
<reference evidence="2" key="2">
    <citation type="submission" date="2020-09" db="EMBL/GenBank/DDBJ databases">
        <authorList>
            <person name="Sun Q."/>
            <person name="Zhou Y."/>
        </authorList>
    </citation>
    <scope>NUCLEOTIDE SEQUENCE</scope>
    <source>
        <strain evidence="2">CGMCC 1.15448</strain>
    </source>
</reference>
<sequence length="66" mass="7018">MVPGDITSVEFGDGVWDFGEVLGPGRMLGFGLGFGCGGEDEANEEDTQQWDEPTASDAIHTAKKEL</sequence>
<dbReference type="AlphaFoldDB" id="A0A8J2UBH5"/>
<gene>
    <name evidence="2" type="ORF">GCM10011511_16200</name>
</gene>
<name>A0A8J2UBH5_9BACT</name>
<feature type="region of interest" description="Disordered" evidence="1">
    <location>
        <begin position="37"/>
        <end position="66"/>
    </location>
</feature>
<feature type="compositionally biased region" description="Acidic residues" evidence="1">
    <location>
        <begin position="38"/>
        <end position="49"/>
    </location>
</feature>
<keyword evidence="3" id="KW-1185">Reference proteome</keyword>
<evidence type="ECO:0000313" key="3">
    <source>
        <dbReference type="Proteomes" id="UP000607559"/>
    </source>
</evidence>
<accession>A0A8J2UBH5</accession>
<dbReference type="Proteomes" id="UP000607559">
    <property type="component" value="Unassembled WGS sequence"/>
</dbReference>
<proteinExistence type="predicted"/>
<comment type="caution">
    <text evidence="2">The sequence shown here is derived from an EMBL/GenBank/DDBJ whole genome shotgun (WGS) entry which is preliminary data.</text>
</comment>
<evidence type="ECO:0000256" key="1">
    <source>
        <dbReference type="SAM" id="MobiDB-lite"/>
    </source>
</evidence>
<reference evidence="2" key="1">
    <citation type="journal article" date="2014" name="Int. J. Syst. Evol. Microbiol.">
        <title>Complete genome sequence of Corynebacterium casei LMG S-19264T (=DSM 44701T), isolated from a smear-ripened cheese.</title>
        <authorList>
            <consortium name="US DOE Joint Genome Institute (JGI-PGF)"/>
            <person name="Walter F."/>
            <person name="Albersmeier A."/>
            <person name="Kalinowski J."/>
            <person name="Ruckert C."/>
        </authorList>
    </citation>
    <scope>NUCLEOTIDE SEQUENCE</scope>
    <source>
        <strain evidence="2">CGMCC 1.15448</strain>
    </source>
</reference>
<dbReference type="EMBL" id="BMJC01000002">
    <property type="protein sequence ID" value="GGA93677.1"/>
    <property type="molecule type" value="Genomic_DNA"/>
</dbReference>
<protein>
    <submittedName>
        <fullName evidence="2">Uncharacterized protein</fullName>
    </submittedName>
</protein>